<comment type="caution">
    <text evidence="1">The sequence shown here is derived from an EMBL/GenBank/DDBJ whole genome shotgun (WGS) entry which is preliminary data.</text>
</comment>
<dbReference type="Proteomes" id="UP000712281">
    <property type="component" value="Unassembled WGS sequence"/>
</dbReference>
<name>A0A8S9LNL7_BRACR</name>
<organism evidence="1 2">
    <name type="scientific">Brassica cretica</name>
    <name type="common">Mustard</name>
    <dbReference type="NCBI Taxonomy" id="69181"/>
    <lineage>
        <taxon>Eukaryota</taxon>
        <taxon>Viridiplantae</taxon>
        <taxon>Streptophyta</taxon>
        <taxon>Embryophyta</taxon>
        <taxon>Tracheophyta</taxon>
        <taxon>Spermatophyta</taxon>
        <taxon>Magnoliopsida</taxon>
        <taxon>eudicotyledons</taxon>
        <taxon>Gunneridae</taxon>
        <taxon>Pentapetalae</taxon>
        <taxon>rosids</taxon>
        <taxon>malvids</taxon>
        <taxon>Brassicales</taxon>
        <taxon>Brassicaceae</taxon>
        <taxon>Brassiceae</taxon>
        <taxon>Brassica</taxon>
    </lineage>
</organism>
<dbReference type="AlphaFoldDB" id="A0A8S9LNL7"/>
<accession>A0A8S9LNL7</accession>
<protein>
    <submittedName>
        <fullName evidence="1">Uncharacterized protein</fullName>
    </submittedName>
</protein>
<evidence type="ECO:0000313" key="1">
    <source>
        <dbReference type="EMBL" id="KAF2606833.1"/>
    </source>
</evidence>
<reference evidence="1" key="1">
    <citation type="submission" date="2019-12" db="EMBL/GenBank/DDBJ databases">
        <title>Genome sequencing and annotation of Brassica cretica.</title>
        <authorList>
            <person name="Studholme D.J."/>
            <person name="Sarris P.F."/>
        </authorList>
    </citation>
    <scope>NUCLEOTIDE SEQUENCE</scope>
    <source>
        <strain evidence="1">PFS-001/15</strain>
        <tissue evidence="1">Leaf</tissue>
    </source>
</reference>
<evidence type="ECO:0000313" key="2">
    <source>
        <dbReference type="Proteomes" id="UP000712281"/>
    </source>
</evidence>
<proteinExistence type="predicted"/>
<sequence>MAGEGKEDVPHDQSAVLLELAASRKSIAGLGVPLPPEQDTLLSPNYQHTEYVSF</sequence>
<dbReference type="EMBL" id="QGKW02000276">
    <property type="protein sequence ID" value="KAF2606833.1"/>
    <property type="molecule type" value="Genomic_DNA"/>
</dbReference>
<gene>
    <name evidence="1" type="ORF">F2Q68_00043753</name>
</gene>